<dbReference type="InterPro" id="IPR029000">
    <property type="entry name" value="Cyclophilin-like_dom_sf"/>
</dbReference>
<dbReference type="InterPro" id="IPR005482">
    <property type="entry name" value="Biotin_COase_C"/>
</dbReference>
<dbReference type="PROSITE" id="PS50979">
    <property type="entry name" value="BC"/>
    <property type="match status" value="1"/>
</dbReference>
<dbReference type="RefSeq" id="WP_345492992.1">
    <property type="nucleotide sequence ID" value="NZ_BAABJM010000001.1"/>
</dbReference>
<dbReference type="PROSITE" id="PS00866">
    <property type="entry name" value="CPSASE_1"/>
    <property type="match status" value="1"/>
</dbReference>
<dbReference type="Pfam" id="PF02785">
    <property type="entry name" value="Biotin_carb_C"/>
    <property type="match status" value="1"/>
</dbReference>
<dbReference type="SUPFAM" id="SSF51246">
    <property type="entry name" value="Rudiment single hybrid motif"/>
    <property type="match status" value="1"/>
</dbReference>
<dbReference type="SUPFAM" id="SSF160467">
    <property type="entry name" value="PH0987 N-terminal domain-like"/>
    <property type="match status" value="1"/>
</dbReference>
<dbReference type="SUPFAM" id="SSF56059">
    <property type="entry name" value="Glutathione synthetase ATP-binding domain-like"/>
    <property type="match status" value="1"/>
</dbReference>
<dbReference type="InterPro" id="IPR014084">
    <property type="entry name" value="Urea_COase"/>
</dbReference>
<keyword evidence="2" id="KW-0436">Ligase</keyword>
<dbReference type="PANTHER" id="PTHR18866:SF128">
    <property type="entry name" value="UREA AMIDOLYASE"/>
    <property type="match status" value="1"/>
</dbReference>
<evidence type="ECO:0000256" key="7">
    <source>
        <dbReference type="ARBA" id="ARBA00048501"/>
    </source>
</evidence>
<evidence type="ECO:0000256" key="6">
    <source>
        <dbReference type="ARBA" id="ARBA00023267"/>
    </source>
</evidence>
<evidence type="ECO:0000313" key="14">
    <source>
        <dbReference type="Proteomes" id="UP001500603"/>
    </source>
</evidence>
<dbReference type="Gene3D" id="2.40.50.100">
    <property type="match status" value="1"/>
</dbReference>
<feature type="domain" description="ATP-grasp" evidence="11">
    <location>
        <begin position="137"/>
        <end position="334"/>
    </location>
</feature>
<evidence type="ECO:0000256" key="4">
    <source>
        <dbReference type="ARBA" id="ARBA00022801"/>
    </source>
</evidence>
<reference evidence="14" key="1">
    <citation type="journal article" date="2019" name="Int. J. Syst. Evol. Microbiol.">
        <title>The Global Catalogue of Microorganisms (GCM) 10K type strain sequencing project: providing services to taxonomists for standard genome sequencing and annotation.</title>
        <authorList>
            <consortium name="The Broad Institute Genomics Platform"/>
            <consortium name="The Broad Institute Genome Sequencing Center for Infectious Disease"/>
            <person name="Wu L."/>
            <person name="Ma J."/>
        </authorList>
    </citation>
    <scope>NUCLEOTIDE SEQUENCE [LARGE SCALE GENOMIC DNA]</scope>
    <source>
        <strain evidence="14">JCM 18298</strain>
    </source>
</reference>
<dbReference type="PROSITE" id="PS50975">
    <property type="entry name" value="ATP_GRASP"/>
    <property type="match status" value="1"/>
</dbReference>
<dbReference type="PROSITE" id="PS50968">
    <property type="entry name" value="BIOTINYL_LIPOYL"/>
    <property type="match status" value="1"/>
</dbReference>
<evidence type="ECO:0000256" key="3">
    <source>
        <dbReference type="ARBA" id="ARBA00022741"/>
    </source>
</evidence>
<feature type="domain" description="Biotin carboxylation" evidence="12">
    <location>
        <begin position="18"/>
        <end position="463"/>
    </location>
</feature>
<comment type="catalytic activity">
    <reaction evidence="7">
        <text>N(6)-biotinyl-L-lysyl-[protein] + hydrogencarbonate + ATP = N(6)-carboxybiotinyl-L-lysyl-[protein] + ADP + phosphate + H(+)</text>
        <dbReference type="Rhea" id="RHEA:13501"/>
        <dbReference type="Rhea" id="RHEA-COMP:10505"/>
        <dbReference type="Rhea" id="RHEA-COMP:10506"/>
        <dbReference type="ChEBI" id="CHEBI:15378"/>
        <dbReference type="ChEBI" id="CHEBI:17544"/>
        <dbReference type="ChEBI" id="CHEBI:30616"/>
        <dbReference type="ChEBI" id="CHEBI:43474"/>
        <dbReference type="ChEBI" id="CHEBI:83144"/>
        <dbReference type="ChEBI" id="CHEBI:83145"/>
        <dbReference type="ChEBI" id="CHEBI:456216"/>
        <dbReference type="EC" id="6.3.4.14"/>
    </reaction>
    <physiologicalReaction direction="left-to-right" evidence="7">
        <dbReference type="Rhea" id="RHEA:13502"/>
    </physiologicalReaction>
</comment>
<dbReference type="SMART" id="SM00878">
    <property type="entry name" value="Biotin_carb_C"/>
    <property type="match status" value="1"/>
</dbReference>
<dbReference type="SUPFAM" id="SSF51230">
    <property type="entry name" value="Single hybrid motif"/>
    <property type="match status" value="1"/>
</dbReference>
<dbReference type="InterPro" id="IPR005481">
    <property type="entry name" value="BC-like_N"/>
</dbReference>
<dbReference type="SUPFAM" id="SSF52440">
    <property type="entry name" value="PreATP-grasp domain"/>
    <property type="match status" value="1"/>
</dbReference>
<evidence type="ECO:0000256" key="9">
    <source>
        <dbReference type="SAM" id="MobiDB-lite"/>
    </source>
</evidence>
<evidence type="ECO:0000259" key="10">
    <source>
        <dbReference type="PROSITE" id="PS50968"/>
    </source>
</evidence>
<dbReference type="PROSITE" id="PS00188">
    <property type="entry name" value="BIOTIN"/>
    <property type="match status" value="1"/>
</dbReference>
<evidence type="ECO:0000256" key="2">
    <source>
        <dbReference type="ARBA" id="ARBA00022598"/>
    </source>
</evidence>
<dbReference type="InterPro" id="IPR011053">
    <property type="entry name" value="Single_hybrid_motif"/>
</dbReference>
<comment type="cofactor">
    <cofactor evidence="1">
        <name>biotin</name>
        <dbReference type="ChEBI" id="CHEBI:57586"/>
    </cofactor>
</comment>
<dbReference type="Pfam" id="PF02682">
    <property type="entry name" value="CT_C_D"/>
    <property type="match status" value="1"/>
</dbReference>
<dbReference type="InterPro" id="IPR005479">
    <property type="entry name" value="CPAse_ATP-bd"/>
</dbReference>
<dbReference type="InterPro" id="IPR003833">
    <property type="entry name" value="CT_C_D"/>
</dbReference>
<dbReference type="Gene3D" id="2.40.100.10">
    <property type="entry name" value="Cyclophilin-like"/>
    <property type="match status" value="2"/>
</dbReference>
<dbReference type="Gene3D" id="3.30.1360.40">
    <property type="match status" value="1"/>
</dbReference>
<evidence type="ECO:0000256" key="8">
    <source>
        <dbReference type="PROSITE-ProRule" id="PRU00409"/>
    </source>
</evidence>
<dbReference type="Gene3D" id="3.30.470.20">
    <property type="entry name" value="ATP-grasp fold, B domain"/>
    <property type="match status" value="1"/>
</dbReference>
<dbReference type="InterPro" id="IPR003778">
    <property type="entry name" value="CT_A_B"/>
</dbReference>
<feature type="compositionally biased region" description="Low complexity" evidence="9">
    <location>
        <begin position="1126"/>
        <end position="1135"/>
    </location>
</feature>
<dbReference type="SUPFAM" id="SSF50891">
    <property type="entry name" value="Cyclophilin-like"/>
    <property type="match status" value="2"/>
</dbReference>
<feature type="domain" description="Lipoyl-binding" evidence="10">
    <location>
        <begin position="1128"/>
        <end position="1206"/>
    </location>
</feature>
<sequence length="1211" mass="129281">MFDTVESPTTATTSSAPAFGTVLIANRGEIAERLIRSARAMGLRTVAVYSEADAGSVHTRSADVAVALGATSPAESYLNVDKIIAAMHETGADAVHPGYGFLSENTAFAQAVLDNGFVFVGPTVEQLRLFADKHTARAAAATAGVALLPGSGLLADADHAASAAATIGYPVILKATSGGGGIGLRPCVDEAELRAAFDRVRRLAESNFGDAGVFVERYVTHARHVEVQIFGDGAGTVISVGDRDCTVQRRNQKVLEEAPAPNLPDAVRARMHASARALTASVSYRGAGTVEFVYDTDRAEVSFLEVNTRLQVEHPVTEAVTGIDLVAWMFRLARGENVLAGLGPEGPRINGHAVQARVYAEDPGRDFQPSSGLLTRVEFPSGPRVDTWVETGQRVGTAYDPMLAKVITHADDRASAFDRLADALADTRIDGLHTNLGLLRALCVDERVRTVTHHTGTCATVVDRTARIDVLRAGTLTTVQDWPGRTGYWQVGVPPSGPMDDLSFRLGNSALGNPEGTTGLECTLEGPRLRFAHPATICVTGAAATVTVDDNPVSQWEPVTVGAGAVLDIGMALGPGMRTYLLIRGGLAVPTYLGSAATFTAGEFGGHGGRALRIGDTLNPAAIAADAPAPQPVSESVRPIFDTDWRIEVSEGPHAAPEFLTRAGLERFYGAEWRVHPQSARTGVRLAGPKQLWARADGGEAGLHPSNVHDTAYSVGAVNVSGDTPVLLGPDGPSLGGFVCPVTVVAGARWKLGQLRPGDTVRFVPVTEHTAASMRPRRGPTLITTGTDGDDGVLARIDAGADTPSVTYRRSAHDNLLVEYGPMTLDLGLRLRVHALMRALEHHAPQGIIDLTPGVRSLHLHTDPDRLPLRRLLDLLIELEEQLPPTAQLRVPSRTVRLPMSFDDPSIHEAIERYCAGVRDDAPWNPDNIEFIRRINGLDSVDDVREIVFDAEYLVLGLGDVYLGAPAATPLDPRHRLVTTKYSPARTWTPEAGVGIGGAYLCVYGMESPGGYQLIGRTVPIWSGLRQYGPFDPGTPWLLRFFDRISFYPVAPDELLELRADLLAGRHEIAIDDGEFVLAAHERMLAENAESIAAFRHKQQVAFRDERAAWQAAGEFDERPEPEPVRAPAERALPPGSDLVQAPLSATVWAVDVRPGDTVAAGQPLVRLEAMKLEVTVRAPAAGVVTDLFIAPGQHLDAGHAIAVIAHRKAA</sequence>
<dbReference type="InterPro" id="IPR011764">
    <property type="entry name" value="Biotin_carboxylation_dom"/>
</dbReference>
<dbReference type="InterPro" id="IPR011761">
    <property type="entry name" value="ATP-grasp"/>
</dbReference>
<dbReference type="CDD" id="cd06850">
    <property type="entry name" value="biotinyl_domain"/>
    <property type="match status" value="1"/>
</dbReference>
<dbReference type="Pfam" id="PF02786">
    <property type="entry name" value="CPSase_L_D2"/>
    <property type="match status" value="1"/>
</dbReference>
<dbReference type="InterPro" id="IPR001882">
    <property type="entry name" value="Biotin_BS"/>
</dbReference>
<keyword evidence="5 8" id="KW-0067">ATP-binding</keyword>
<proteinExistence type="predicted"/>
<evidence type="ECO:0000256" key="5">
    <source>
        <dbReference type="ARBA" id="ARBA00022840"/>
    </source>
</evidence>
<evidence type="ECO:0000256" key="1">
    <source>
        <dbReference type="ARBA" id="ARBA00001953"/>
    </source>
</evidence>
<evidence type="ECO:0000259" key="11">
    <source>
        <dbReference type="PROSITE" id="PS50975"/>
    </source>
</evidence>
<keyword evidence="4" id="KW-0378">Hydrolase</keyword>
<dbReference type="InterPro" id="IPR011054">
    <property type="entry name" value="Rudment_hybrid_motif"/>
</dbReference>
<dbReference type="Pfam" id="PF02626">
    <property type="entry name" value="CT_A_B"/>
    <property type="match status" value="1"/>
</dbReference>
<comment type="caution">
    <text evidence="13">The sequence shown here is derived from an EMBL/GenBank/DDBJ whole genome shotgun (WGS) entry which is preliminary data.</text>
</comment>
<dbReference type="EMBL" id="BAABJM010000001">
    <property type="protein sequence ID" value="GAA5041947.1"/>
    <property type="molecule type" value="Genomic_DNA"/>
</dbReference>
<dbReference type="SMART" id="SM00796">
    <property type="entry name" value="AHS1"/>
    <property type="match status" value="1"/>
</dbReference>
<keyword evidence="14" id="KW-1185">Reference proteome</keyword>
<gene>
    <name evidence="13" type="primary">uca</name>
    <name evidence="13" type="ORF">GCM10023318_01550</name>
</gene>
<dbReference type="SMART" id="SM00797">
    <property type="entry name" value="AHS2"/>
    <property type="match status" value="1"/>
</dbReference>
<evidence type="ECO:0000313" key="13">
    <source>
        <dbReference type="EMBL" id="GAA5041947.1"/>
    </source>
</evidence>
<dbReference type="NCBIfam" id="TIGR02712">
    <property type="entry name" value="urea_carbox"/>
    <property type="match status" value="1"/>
</dbReference>
<name>A0ABP9JTN1_9NOCA</name>
<dbReference type="NCBIfam" id="TIGR00724">
    <property type="entry name" value="urea_amlyse_rel"/>
    <property type="match status" value="1"/>
</dbReference>
<dbReference type="InterPro" id="IPR016185">
    <property type="entry name" value="PreATP-grasp_dom_sf"/>
</dbReference>
<dbReference type="Proteomes" id="UP001500603">
    <property type="component" value="Unassembled WGS sequence"/>
</dbReference>
<evidence type="ECO:0000259" key="12">
    <source>
        <dbReference type="PROSITE" id="PS50979"/>
    </source>
</evidence>
<dbReference type="Pfam" id="PF00364">
    <property type="entry name" value="Biotin_lipoyl"/>
    <property type="match status" value="1"/>
</dbReference>
<dbReference type="InterPro" id="IPR000089">
    <property type="entry name" value="Biotin_lipoyl"/>
</dbReference>
<accession>A0ABP9JTN1</accession>
<dbReference type="InterPro" id="IPR050856">
    <property type="entry name" value="Biotin_carboxylase_complex"/>
</dbReference>
<dbReference type="Pfam" id="PF00289">
    <property type="entry name" value="Biotin_carb_N"/>
    <property type="match status" value="1"/>
</dbReference>
<organism evidence="13 14">
    <name type="scientific">Nocardia callitridis</name>
    <dbReference type="NCBI Taxonomy" id="648753"/>
    <lineage>
        <taxon>Bacteria</taxon>
        <taxon>Bacillati</taxon>
        <taxon>Actinomycetota</taxon>
        <taxon>Actinomycetes</taxon>
        <taxon>Mycobacteriales</taxon>
        <taxon>Nocardiaceae</taxon>
        <taxon>Nocardia</taxon>
    </lineage>
</organism>
<keyword evidence="6" id="KW-0092">Biotin</keyword>
<dbReference type="PROSITE" id="PS00867">
    <property type="entry name" value="CPSASE_2"/>
    <property type="match status" value="1"/>
</dbReference>
<dbReference type="PANTHER" id="PTHR18866">
    <property type="entry name" value="CARBOXYLASE:PYRUVATE/ACETYL-COA/PROPIONYL-COA CARBOXYLASE"/>
    <property type="match status" value="1"/>
</dbReference>
<feature type="region of interest" description="Disordered" evidence="9">
    <location>
        <begin position="1115"/>
        <end position="1136"/>
    </location>
</feature>
<protein>
    <submittedName>
        <fullName evidence="13">Urea carboxylase</fullName>
    </submittedName>
</protein>
<keyword evidence="3 8" id="KW-0547">Nucleotide-binding</keyword>